<evidence type="ECO:0000313" key="3">
    <source>
        <dbReference type="Proteomes" id="UP000297693"/>
    </source>
</evidence>
<proteinExistence type="predicted"/>
<keyword evidence="1" id="KW-1133">Transmembrane helix</keyword>
<feature type="transmembrane region" description="Helical" evidence="1">
    <location>
        <begin position="6"/>
        <end position="33"/>
    </location>
</feature>
<feature type="transmembrane region" description="Helical" evidence="1">
    <location>
        <begin position="53"/>
        <end position="73"/>
    </location>
</feature>
<dbReference type="RefSeq" id="WP_135625442.1">
    <property type="nucleotide sequence ID" value="NZ_RQGD01000046.1"/>
</dbReference>
<dbReference type="AlphaFoldDB" id="A0A4R9JUN9"/>
<evidence type="ECO:0000313" key="2">
    <source>
        <dbReference type="EMBL" id="TGL56522.1"/>
    </source>
</evidence>
<accession>A0A4R9JUN9</accession>
<organism evidence="2 3">
    <name type="scientific">Leptospira ognonensis</name>
    <dbReference type="NCBI Taxonomy" id="2484945"/>
    <lineage>
        <taxon>Bacteria</taxon>
        <taxon>Pseudomonadati</taxon>
        <taxon>Spirochaetota</taxon>
        <taxon>Spirochaetia</taxon>
        <taxon>Leptospirales</taxon>
        <taxon>Leptospiraceae</taxon>
        <taxon>Leptospira</taxon>
    </lineage>
</organism>
<gene>
    <name evidence="2" type="ORF">EHQ58_18060</name>
</gene>
<dbReference type="EMBL" id="RQGD01000046">
    <property type="protein sequence ID" value="TGL56522.1"/>
    <property type="molecule type" value="Genomic_DNA"/>
</dbReference>
<dbReference type="Proteomes" id="UP000297693">
    <property type="component" value="Unassembled WGS sequence"/>
</dbReference>
<reference evidence="2" key="1">
    <citation type="journal article" date="2019" name="PLoS Negl. Trop. Dis.">
        <title>Revisiting the worldwide diversity of Leptospira species in the environment.</title>
        <authorList>
            <person name="Vincent A.T."/>
            <person name="Schiettekatte O."/>
            <person name="Bourhy P."/>
            <person name="Veyrier F.J."/>
            <person name="Picardeau M."/>
        </authorList>
    </citation>
    <scope>NUCLEOTIDE SEQUENCE [LARGE SCALE GENOMIC DNA]</scope>
    <source>
        <strain evidence="2">201702476</strain>
    </source>
</reference>
<keyword evidence="1" id="KW-0812">Transmembrane</keyword>
<feature type="transmembrane region" description="Helical" evidence="1">
    <location>
        <begin position="93"/>
        <end position="111"/>
    </location>
</feature>
<keyword evidence="1" id="KW-0472">Membrane</keyword>
<feature type="transmembrane region" description="Helical" evidence="1">
    <location>
        <begin position="140"/>
        <end position="160"/>
    </location>
</feature>
<name>A0A4R9JUN9_9LEPT</name>
<dbReference type="OrthoDB" id="345469at2"/>
<evidence type="ECO:0000256" key="1">
    <source>
        <dbReference type="SAM" id="Phobius"/>
    </source>
</evidence>
<keyword evidence="3" id="KW-1185">Reference proteome</keyword>
<evidence type="ECO:0008006" key="4">
    <source>
        <dbReference type="Google" id="ProtNLM"/>
    </source>
</evidence>
<comment type="caution">
    <text evidence="2">The sequence shown here is derived from an EMBL/GenBank/DDBJ whole genome shotgun (WGS) entry which is preliminary data.</text>
</comment>
<sequence>MISYLFTLLVHVFAAMFWVGGIIFYVLVIISVIRDPDLKNVKLKLLEKTALQFRKVSYVIFLMLTISGTFLLYTKGFLHLTHNIHESIFSIPPVFLLKILLFLVLLFSSLYHDFFSGPATFTYAESDPIQFEKFRKRSALFGRVNLLLSVTIAILGVLGSRGVMSFPVTF</sequence>
<protein>
    <recommendedName>
        <fullName evidence="4">Copper resistance protein CopD</fullName>
    </recommendedName>
</protein>